<keyword evidence="1" id="KW-0732">Signal</keyword>
<organism evidence="2 3">
    <name type="scientific">Neogemmobacter tilapiae</name>
    <dbReference type="NCBI Taxonomy" id="875041"/>
    <lineage>
        <taxon>Bacteria</taxon>
        <taxon>Pseudomonadati</taxon>
        <taxon>Pseudomonadota</taxon>
        <taxon>Alphaproteobacteria</taxon>
        <taxon>Rhodobacterales</taxon>
        <taxon>Paracoccaceae</taxon>
        <taxon>Neogemmobacter</taxon>
    </lineage>
</organism>
<feature type="signal peptide" evidence="1">
    <location>
        <begin position="1"/>
        <end position="19"/>
    </location>
</feature>
<dbReference type="RefSeq" id="WP_189410436.1">
    <property type="nucleotide sequence ID" value="NZ_BMYJ01000002.1"/>
</dbReference>
<dbReference type="Proteomes" id="UP000638981">
    <property type="component" value="Unassembled WGS sequence"/>
</dbReference>
<sequence>MLFRALLLGLAFLPSITLAQTDCSRLGRDPIEMVLFESHAAIAIMDRKAEVLTYREAIPGSDLLADTTVHAANFPLRFRWGDQERIMTWEGPLPGLADLTAGNSFRATAQIAENGKAAGTMTVTVQVVGPTEIAIRDCTYPVVEMQVTHETDSGPGPVVVRKWLHLPSLIVLGSDVQQNGKTTENRVSQILYKAN</sequence>
<comment type="caution">
    <text evidence="2">The sequence shown here is derived from an EMBL/GenBank/DDBJ whole genome shotgun (WGS) entry which is preliminary data.</text>
</comment>
<keyword evidence="3" id="KW-1185">Reference proteome</keyword>
<dbReference type="EMBL" id="BMYJ01000002">
    <property type="protein sequence ID" value="GHC49167.1"/>
    <property type="molecule type" value="Genomic_DNA"/>
</dbReference>
<accession>A0A918WGI2</accession>
<name>A0A918WGI2_9RHOB</name>
<evidence type="ECO:0000313" key="2">
    <source>
        <dbReference type="EMBL" id="GHC49167.1"/>
    </source>
</evidence>
<gene>
    <name evidence="2" type="ORF">GCM10007315_09110</name>
</gene>
<reference evidence="2" key="1">
    <citation type="journal article" date="2014" name="Int. J. Syst. Evol. Microbiol.">
        <title>Complete genome sequence of Corynebacterium casei LMG S-19264T (=DSM 44701T), isolated from a smear-ripened cheese.</title>
        <authorList>
            <consortium name="US DOE Joint Genome Institute (JGI-PGF)"/>
            <person name="Walter F."/>
            <person name="Albersmeier A."/>
            <person name="Kalinowski J."/>
            <person name="Ruckert C."/>
        </authorList>
    </citation>
    <scope>NUCLEOTIDE SEQUENCE</scope>
    <source>
        <strain evidence="2">KCTC 23310</strain>
    </source>
</reference>
<protein>
    <recommendedName>
        <fullName evidence="4">DUF3108 domain-containing protein</fullName>
    </recommendedName>
</protein>
<evidence type="ECO:0000313" key="3">
    <source>
        <dbReference type="Proteomes" id="UP000638981"/>
    </source>
</evidence>
<dbReference type="AlphaFoldDB" id="A0A918WGI2"/>
<proteinExistence type="predicted"/>
<evidence type="ECO:0000256" key="1">
    <source>
        <dbReference type="SAM" id="SignalP"/>
    </source>
</evidence>
<evidence type="ECO:0008006" key="4">
    <source>
        <dbReference type="Google" id="ProtNLM"/>
    </source>
</evidence>
<reference evidence="2" key="2">
    <citation type="submission" date="2020-09" db="EMBL/GenBank/DDBJ databases">
        <authorList>
            <person name="Sun Q."/>
            <person name="Kim S."/>
        </authorList>
    </citation>
    <scope>NUCLEOTIDE SEQUENCE</scope>
    <source>
        <strain evidence="2">KCTC 23310</strain>
    </source>
</reference>
<feature type="chain" id="PRO_5037368377" description="DUF3108 domain-containing protein" evidence="1">
    <location>
        <begin position="20"/>
        <end position="195"/>
    </location>
</feature>